<proteinExistence type="inferred from homology"/>
<evidence type="ECO:0000313" key="10">
    <source>
        <dbReference type="EMBL" id="RAJ03153.1"/>
    </source>
</evidence>
<comment type="caution">
    <text evidence="10">The sequence shown here is derived from an EMBL/GenBank/DDBJ whole genome shotgun (WGS) entry which is preliminary data.</text>
</comment>
<feature type="domain" description="Glycoside hydrolase family 20 catalytic" evidence="7">
    <location>
        <begin position="253"/>
        <end position="414"/>
    </location>
</feature>
<dbReference type="InterPro" id="IPR029018">
    <property type="entry name" value="Hex-like_dom2"/>
</dbReference>
<organism evidence="10 11">
    <name type="scientific">Paenibacillus pabuli</name>
    <dbReference type="NCBI Taxonomy" id="1472"/>
    <lineage>
        <taxon>Bacteria</taxon>
        <taxon>Bacillati</taxon>
        <taxon>Bacillota</taxon>
        <taxon>Bacilli</taxon>
        <taxon>Bacillales</taxon>
        <taxon>Paenibacillaceae</taxon>
        <taxon>Paenibacillus</taxon>
    </lineage>
</organism>
<evidence type="ECO:0000256" key="6">
    <source>
        <dbReference type="ARBA" id="ARBA00023295"/>
    </source>
</evidence>
<evidence type="ECO:0000256" key="1">
    <source>
        <dbReference type="ARBA" id="ARBA00001231"/>
    </source>
</evidence>
<dbReference type="Proteomes" id="UP000248827">
    <property type="component" value="Unassembled WGS sequence"/>
</dbReference>
<dbReference type="InterPro" id="IPR025705">
    <property type="entry name" value="Beta_hexosaminidase_sua/sub"/>
</dbReference>
<evidence type="ECO:0000256" key="2">
    <source>
        <dbReference type="ARBA" id="ARBA00005336"/>
    </source>
</evidence>
<dbReference type="EMBL" id="QLLI01000001">
    <property type="protein sequence ID" value="RAJ03153.1"/>
    <property type="molecule type" value="Genomic_DNA"/>
</dbReference>
<dbReference type="InterPro" id="IPR036962">
    <property type="entry name" value="Glyco_hydro_3_N_sf"/>
</dbReference>
<dbReference type="InterPro" id="IPR015882">
    <property type="entry name" value="HEX_bac_N"/>
</dbReference>
<dbReference type="Gene3D" id="3.20.20.80">
    <property type="entry name" value="Glycosidases"/>
    <property type="match status" value="1"/>
</dbReference>
<dbReference type="Pfam" id="PF00728">
    <property type="entry name" value="Glyco_hydro_20"/>
    <property type="match status" value="1"/>
</dbReference>
<comment type="catalytic activity">
    <reaction evidence="1">
        <text>Hydrolysis of terminal non-reducing N-acetyl-D-hexosamine residues in N-acetyl-beta-D-hexosaminides.</text>
        <dbReference type="EC" id="3.2.1.52"/>
    </reaction>
</comment>
<evidence type="ECO:0000256" key="4">
    <source>
        <dbReference type="ARBA" id="ARBA00012663"/>
    </source>
</evidence>
<gene>
    <name evidence="10" type="ORF">DET54_101348</name>
</gene>
<dbReference type="PRINTS" id="PR00738">
    <property type="entry name" value="GLHYDRLASE20"/>
</dbReference>
<dbReference type="Pfam" id="PF00933">
    <property type="entry name" value="Glyco_hydro_3"/>
    <property type="match status" value="1"/>
</dbReference>
<dbReference type="InterPro" id="IPR050226">
    <property type="entry name" value="NagZ_Beta-hexosaminidase"/>
</dbReference>
<protein>
    <recommendedName>
        <fullName evidence="4">beta-N-acetylhexosaminidase</fullName>
        <ecNumber evidence="4">3.2.1.52</ecNumber>
    </recommendedName>
</protein>
<name>A0ABX9BSE3_9BACL</name>
<evidence type="ECO:0000259" key="7">
    <source>
        <dbReference type="Pfam" id="PF00728"/>
    </source>
</evidence>
<feature type="domain" description="Glycoside hydrolase family 3 N-terminal" evidence="8">
    <location>
        <begin position="671"/>
        <end position="995"/>
    </location>
</feature>
<evidence type="ECO:0000259" key="8">
    <source>
        <dbReference type="Pfam" id="PF00933"/>
    </source>
</evidence>
<dbReference type="SUPFAM" id="SSF51445">
    <property type="entry name" value="(Trans)glycosidases"/>
    <property type="match status" value="2"/>
</dbReference>
<comment type="similarity">
    <text evidence="2">Belongs to the glycosyl hydrolase 3 family.</text>
</comment>
<reference evidence="10 11" key="1">
    <citation type="submission" date="2018-06" db="EMBL/GenBank/DDBJ databases">
        <title>Freshwater and sediment microbial communities from various areas in North America, analyzing microbe dynamics in response to fracking.</title>
        <authorList>
            <person name="Lamendella R."/>
        </authorList>
    </citation>
    <scope>NUCLEOTIDE SEQUENCE [LARGE SCALE GENOMIC DNA]</scope>
    <source>
        <strain evidence="10 11">NG-13</strain>
    </source>
</reference>
<dbReference type="RefSeq" id="WP_181458362.1">
    <property type="nucleotide sequence ID" value="NZ_QLLI01000001.1"/>
</dbReference>
<dbReference type="Gene3D" id="3.30.379.10">
    <property type="entry name" value="Chitobiase/beta-hexosaminidase domain 2-like"/>
    <property type="match status" value="1"/>
</dbReference>
<dbReference type="InterPro" id="IPR001764">
    <property type="entry name" value="Glyco_hydro_3_N"/>
</dbReference>
<evidence type="ECO:0000313" key="11">
    <source>
        <dbReference type="Proteomes" id="UP000248827"/>
    </source>
</evidence>
<dbReference type="InterPro" id="IPR036881">
    <property type="entry name" value="Glyco_hydro_3_C_sf"/>
</dbReference>
<keyword evidence="6" id="KW-0326">Glycosidase</keyword>
<evidence type="ECO:0000256" key="5">
    <source>
        <dbReference type="ARBA" id="ARBA00022801"/>
    </source>
</evidence>
<sequence>MQSLIPQPKQIAASEGEPLRLNGEERWSLFMEQDDPRLEIHCRRAFPGMEYTCSRIEKGYLLIIRRLSEQETLQVVDGGQQALAVYEAIETQEAQEAQETQETEEIQKGQIVYGALEVMGVQQKGLVISDVGSIPGEDETEPVGLAGRPQGYKLEVSAGRAEVYALDAAGLFYGLQTLVQLLGADDVIPAVSITDWPDTSLRAMNFDLRQTFSKPQLLTAYLAEFARYKTNAILIEYEDKFPFQSHPEFAHPQHALSRSQLEELKRSAHEHFIEIIPLQQSFGHLEYVLRYEGWRHLRETEQSTGEICPSHPETFGLITTLLEEIIDAHPDSRYIHLGCDEVYSLCECERCKTEFGGVRERAFIAFLNRLIAFTADRGKQPIFWHDMLDKCPPEELAKLDQRSVAMIWIYNGRNIEAEVTSHANKFRALGIEVMGAPAVRSFDWAEHQNYPVLPNRTDNLLQWAETADKLKLGCVVATNWTGPFSLGVPYGIFETTWYPMLLHADLAWNRKANTSTFIDRFLERFHGINPVTGHNLLGNYRVEDYYDVIWKLMEEVREHKEEAELIAIMHDFEVATDRSRAIHKYAYRWELYPGDDAEWRSLHNNYTRNRRGREGVLPRMKAALERYQPSDMAEHFVKSRFYLHDYLERTLYQELGLNAIHPQTDLTAMSLEDKIALMCVVGTPSTRAEPEFRGRMAQHRFGGIGIFPHNIESEQQTHALLAEVKNIAEGNGSLMPYYVSVDEEGGTLSKFKSFFPYIPGNRAAGLSEDPEAARLLGKIIGSELHSLGLPMNWAPVLDVNTNIDNPVVGVRSFGEDPQLVAQFGVAYIQGMHEAGVAVTAKHFPGHGQVSGDSHIVLPECELTIEQLMGGPLLPFVEAIQAGADSIMMGHLVFPNIPESGGLPASLSPFFATELLRKRLGYTGVICTDDIEMGAIRKNFSPEDVGVLAVQAGNDMILMCHTPGFQSQVIAGILAAVRDGRIHESRIDESVLRIRQLHDQFRQYQASAQPIPREQWGEAALMLARMTVKVRRDPQGLLPLKDSLKYLLILPQQEQLTQADNSGSAEIRLASLLKEEGLAVETCYCAMKPDAKQIKSLVLQASDADVVIQGTLNAHLFTGQLALAEAVSAVKPLLNLVLRNPYDHAALPQTAGCILLCSTSDYSLQALVECMTDSK</sequence>
<dbReference type="EC" id="3.2.1.52" evidence="4"/>
<dbReference type="Pfam" id="PF02838">
    <property type="entry name" value="Glyco_hydro_20b"/>
    <property type="match status" value="1"/>
</dbReference>
<evidence type="ECO:0000256" key="3">
    <source>
        <dbReference type="ARBA" id="ARBA00006285"/>
    </source>
</evidence>
<dbReference type="Gene3D" id="3.40.50.1700">
    <property type="entry name" value="Glycoside hydrolase family 3 C-terminal domain"/>
    <property type="match status" value="1"/>
</dbReference>
<dbReference type="InterPro" id="IPR015883">
    <property type="entry name" value="Glyco_hydro_20_cat"/>
</dbReference>
<keyword evidence="11" id="KW-1185">Reference proteome</keyword>
<dbReference type="Gene3D" id="3.20.20.300">
    <property type="entry name" value="Glycoside hydrolase, family 3, N-terminal domain"/>
    <property type="match status" value="1"/>
</dbReference>
<comment type="similarity">
    <text evidence="3">Belongs to the glycosyl hydrolase 20 family.</text>
</comment>
<dbReference type="InterPro" id="IPR017853">
    <property type="entry name" value="GH"/>
</dbReference>
<accession>A0ABX9BSE3</accession>
<feature type="domain" description="Beta-hexosaminidase bacterial type N-terminal" evidence="9">
    <location>
        <begin position="148"/>
        <end position="196"/>
    </location>
</feature>
<keyword evidence="5" id="KW-0378">Hydrolase</keyword>
<dbReference type="PANTHER" id="PTHR30480">
    <property type="entry name" value="BETA-HEXOSAMINIDASE-RELATED"/>
    <property type="match status" value="1"/>
</dbReference>
<evidence type="ECO:0000259" key="9">
    <source>
        <dbReference type="Pfam" id="PF02838"/>
    </source>
</evidence>
<dbReference type="SUPFAM" id="SSF55545">
    <property type="entry name" value="beta-N-acetylhexosaminidase-like domain"/>
    <property type="match status" value="1"/>
</dbReference>
<dbReference type="PANTHER" id="PTHR30480:SF13">
    <property type="entry name" value="BETA-HEXOSAMINIDASE"/>
    <property type="match status" value="1"/>
</dbReference>